<gene>
    <name evidence="6" type="ORF">METBISCDRAFT_21625</name>
</gene>
<keyword evidence="4 5" id="KW-0472">Membrane</keyword>
<evidence type="ECO:0000313" key="7">
    <source>
        <dbReference type="Proteomes" id="UP000268321"/>
    </source>
</evidence>
<proteinExistence type="predicted"/>
<evidence type="ECO:0008006" key="8">
    <source>
        <dbReference type="Google" id="ProtNLM"/>
    </source>
</evidence>
<feature type="transmembrane region" description="Helical" evidence="5">
    <location>
        <begin position="101"/>
        <end position="119"/>
    </location>
</feature>
<evidence type="ECO:0000313" key="6">
    <source>
        <dbReference type="EMBL" id="RKP32358.1"/>
    </source>
</evidence>
<comment type="subcellular location">
    <subcellularLocation>
        <location evidence="1">Membrane</location>
        <topology evidence="1">Multi-pass membrane protein</topology>
    </subcellularLocation>
</comment>
<dbReference type="GO" id="GO:0042147">
    <property type="term" value="P:retrograde transport, endosome to Golgi"/>
    <property type="evidence" value="ECO:0007669"/>
    <property type="project" value="TreeGrafter"/>
</dbReference>
<dbReference type="InterPro" id="IPR006603">
    <property type="entry name" value="PQ-loop_rpt"/>
</dbReference>
<keyword evidence="7" id="KW-1185">Reference proteome</keyword>
<dbReference type="PANTHER" id="PTHR14856">
    <property type="entry name" value="PQ-LOOP REPEAT-CONTAINING PROTEIN 1-LIKE PROTEIN"/>
    <property type="match status" value="1"/>
</dbReference>
<evidence type="ECO:0000256" key="4">
    <source>
        <dbReference type="ARBA" id="ARBA00023136"/>
    </source>
</evidence>
<evidence type="ECO:0000256" key="5">
    <source>
        <dbReference type="SAM" id="Phobius"/>
    </source>
</evidence>
<dbReference type="Proteomes" id="UP000268321">
    <property type="component" value="Unassembled WGS sequence"/>
</dbReference>
<evidence type="ECO:0000256" key="2">
    <source>
        <dbReference type="ARBA" id="ARBA00022692"/>
    </source>
</evidence>
<feature type="transmembrane region" description="Helical" evidence="5">
    <location>
        <begin position="125"/>
        <end position="148"/>
    </location>
</feature>
<keyword evidence="3 5" id="KW-1133">Transmembrane helix</keyword>
<keyword evidence="2 5" id="KW-0812">Transmembrane</keyword>
<dbReference type="GO" id="GO:0005802">
    <property type="term" value="C:trans-Golgi network"/>
    <property type="evidence" value="ECO:0007669"/>
    <property type="project" value="TreeGrafter"/>
</dbReference>
<evidence type="ECO:0000256" key="3">
    <source>
        <dbReference type="ARBA" id="ARBA00022989"/>
    </source>
</evidence>
<sequence>MIFIQCILLEVNLAYRPSTYNPDTLSDPTIIFEKLSNLKPLALVPALESENIWMYYAEISKAYGTRCAQTLFVWAEFVLSLFDVQYRRPGLFWQWSLEQQYWRFLRLFSALFTLLTVIFRSSPAYGLFLGTAGLFMEALLPLPQIMIIDRLQSVANFKPILLVAWLCGDCLKLSYLFYGTDNVLTIFFLAAFTQMGLDLIVLYQYITLCESEKKGLPI</sequence>
<name>A0A4P9ZHD9_9ASCO</name>
<dbReference type="OrthoDB" id="292213at2759"/>
<accession>A0A4P9ZHD9</accession>
<dbReference type="Gene3D" id="1.20.1280.290">
    <property type="match status" value="1"/>
</dbReference>
<dbReference type="GO" id="GO:0045332">
    <property type="term" value="P:phospholipid translocation"/>
    <property type="evidence" value="ECO:0007669"/>
    <property type="project" value="TreeGrafter"/>
</dbReference>
<dbReference type="InterPro" id="IPR052241">
    <property type="entry name" value="SLC66/Scramblase_ANY1"/>
</dbReference>
<dbReference type="GO" id="GO:0016020">
    <property type="term" value="C:membrane"/>
    <property type="evidence" value="ECO:0007669"/>
    <property type="project" value="UniProtKB-SubCell"/>
</dbReference>
<dbReference type="Pfam" id="PF04193">
    <property type="entry name" value="PQ-loop"/>
    <property type="match status" value="1"/>
</dbReference>
<dbReference type="GO" id="GO:0005768">
    <property type="term" value="C:endosome"/>
    <property type="evidence" value="ECO:0007669"/>
    <property type="project" value="TreeGrafter"/>
</dbReference>
<dbReference type="GO" id="GO:0005829">
    <property type="term" value="C:cytosol"/>
    <property type="evidence" value="ECO:0007669"/>
    <property type="project" value="GOC"/>
</dbReference>
<protein>
    <recommendedName>
        <fullName evidence="8">PQ-loop-domain-containing protein</fullName>
    </recommendedName>
</protein>
<feature type="transmembrane region" description="Helical" evidence="5">
    <location>
        <begin position="184"/>
        <end position="206"/>
    </location>
</feature>
<evidence type="ECO:0000256" key="1">
    <source>
        <dbReference type="ARBA" id="ARBA00004141"/>
    </source>
</evidence>
<dbReference type="EMBL" id="ML004432">
    <property type="protein sequence ID" value="RKP32358.1"/>
    <property type="molecule type" value="Genomic_DNA"/>
</dbReference>
<organism evidence="6 7">
    <name type="scientific">Metschnikowia bicuspidata</name>
    <dbReference type="NCBI Taxonomy" id="27322"/>
    <lineage>
        <taxon>Eukaryota</taxon>
        <taxon>Fungi</taxon>
        <taxon>Dikarya</taxon>
        <taxon>Ascomycota</taxon>
        <taxon>Saccharomycotina</taxon>
        <taxon>Pichiomycetes</taxon>
        <taxon>Metschnikowiaceae</taxon>
        <taxon>Metschnikowia</taxon>
    </lineage>
</organism>
<reference evidence="7" key="1">
    <citation type="journal article" date="2018" name="Nat. Microbiol.">
        <title>Leveraging single-cell genomics to expand the fungal tree of life.</title>
        <authorList>
            <person name="Ahrendt S.R."/>
            <person name="Quandt C.A."/>
            <person name="Ciobanu D."/>
            <person name="Clum A."/>
            <person name="Salamov A."/>
            <person name="Andreopoulos B."/>
            <person name="Cheng J.F."/>
            <person name="Woyke T."/>
            <person name="Pelin A."/>
            <person name="Henrissat B."/>
            <person name="Reynolds N.K."/>
            <person name="Benny G.L."/>
            <person name="Smith M.E."/>
            <person name="James T.Y."/>
            <person name="Grigoriev I.V."/>
        </authorList>
    </citation>
    <scope>NUCLEOTIDE SEQUENCE [LARGE SCALE GENOMIC DNA]</scope>
    <source>
        <strain evidence="7">Baker2002</strain>
    </source>
</reference>
<dbReference type="AlphaFoldDB" id="A0A4P9ZHD9"/>
<dbReference type="PANTHER" id="PTHR14856:SF9">
    <property type="entry name" value="PQ-LOOP REPEAT-CONTAINING PROTEIN 1"/>
    <property type="match status" value="1"/>
</dbReference>